<dbReference type="EMBL" id="JANUCP010000001">
    <property type="protein sequence ID" value="MCS3917789.1"/>
    <property type="molecule type" value="Genomic_DNA"/>
</dbReference>
<dbReference type="Pfam" id="PF13807">
    <property type="entry name" value="GNVR"/>
    <property type="match status" value="1"/>
</dbReference>
<evidence type="ECO:0000259" key="11">
    <source>
        <dbReference type="Pfam" id="PF02706"/>
    </source>
</evidence>
<reference evidence="13 14" key="1">
    <citation type="submission" date="2022-08" db="EMBL/GenBank/DDBJ databases">
        <title>Bacterial and archaeal communities from various locations to study Microbial Dark Matter (Phase II).</title>
        <authorList>
            <person name="Stepanauskas R."/>
        </authorList>
    </citation>
    <scope>NUCLEOTIDE SEQUENCE [LARGE SCALE GENOMIC DNA]</scope>
    <source>
        <strain evidence="13 14">PD1</strain>
    </source>
</reference>
<name>A0ABT2EIM6_9BACT</name>
<evidence type="ECO:0000313" key="13">
    <source>
        <dbReference type="EMBL" id="MCS3917789.1"/>
    </source>
</evidence>
<dbReference type="EC" id="2.7.10.-" evidence="13"/>
<keyword evidence="3 9" id="KW-0812">Transmembrane</keyword>
<feature type="domain" description="Tyrosine-protein kinase G-rich" evidence="12">
    <location>
        <begin position="396"/>
        <end position="472"/>
    </location>
</feature>
<evidence type="ECO:0000256" key="3">
    <source>
        <dbReference type="ARBA" id="ARBA00022692"/>
    </source>
</evidence>
<keyword evidence="4" id="KW-0547">Nucleotide-binding</keyword>
<dbReference type="PANTHER" id="PTHR32309">
    <property type="entry name" value="TYROSINE-PROTEIN KINASE"/>
    <property type="match status" value="1"/>
</dbReference>
<evidence type="ECO:0000256" key="4">
    <source>
        <dbReference type="ARBA" id="ARBA00022741"/>
    </source>
</evidence>
<keyword evidence="13" id="KW-0418">Kinase</keyword>
<evidence type="ECO:0000259" key="12">
    <source>
        <dbReference type="Pfam" id="PF13807"/>
    </source>
</evidence>
<feature type="coiled-coil region" evidence="8">
    <location>
        <begin position="254"/>
        <end position="348"/>
    </location>
</feature>
<evidence type="ECO:0000256" key="8">
    <source>
        <dbReference type="SAM" id="Coils"/>
    </source>
</evidence>
<evidence type="ECO:0000259" key="10">
    <source>
        <dbReference type="Pfam" id="PF01656"/>
    </source>
</evidence>
<keyword evidence="8" id="KW-0175">Coiled coil</keyword>
<dbReference type="InterPro" id="IPR032807">
    <property type="entry name" value="GNVR"/>
</dbReference>
<dbReference type="Pfam" id="PF01656">
    <property type="entry name" value="CbiA"/>
    <property type="match status" value="1"/>
</dbReference>
<evidence type="ECO:0000256" key="1">
    <source>
        <dbReference type="ARBA" id="ARBA00004651"/>
    </source>
</evidence>
<keyword evidence="6 9" id="KW-1133">Transmembrane helix</keyword>
<dbReference type="SUPFAM" id="SSF52540">
    <property type="entry name" value="P-loop containing nucleoside triphosphate hydrolases"/>
    <property type="match status" value="1"/>
</dbReference>
<keyword evidence="14" id="KW-1185">Reference proteome</keyword>
<dbReference type="Pfam" id="PF02706">
    <property type="entry name" value="Wzz"/>
    <property type="match status" value="1"/>
</dbReference>
<feature type="domain" description="Polysaccharide chain length determinant N-terminal" evidence="11">
    <location>
        <begin position="16"/>
        <end position="104"/>
    </location>
</feature>
<dbReference type="InterPro" id="IPR027417">
    <property type="entry name" value="P-loop_NTPase"/>
</dbReference>
<dbReference type="CDD" id="cd05387">
    <property type="entry name" value="BY-kinase"/>
    <property type="match status" value="1"/>
</dbReference>
<comment type="subcellular location">
    <subcellularLocation>
        <location evidence="1">Cell membrane</location>
        <topology evidence="1">Multi-pass membrane protein</topology>
    </subcellularLocation>
</comment>
<feature type="transmembrane region" description="Helical" evidence="9">
    <location>
        <begin position="29"/>
        <end position="47"/>
    </location>
</feature>
<evidence type="ECO:0000313" key="14">
    <source>
        <dbReference type="Proteomes" id="UP001204798"/>
    </source>
</evidence>
<dbReference type="InterPro" id="IPR003856">
    <property type="entry name" value="LPS_length_determ_N"/>
</dbReference>
<dbReference type="Proteomes" id="UP001204798">
    <property type="component" value="Unassembled WGS sequence"/>
</dbReference>
<dbReference type="NCBIfam" id="TIGR01007">
    <property type="entry name" value="eps_fam"/>
    <property type="match status" value="1"/>
</dbReference>
<evidence type="ECO:0000256" key="2">
    <source>
        <dbReference type="ARBA" id="ARBA00022475"/>
    </source>
</evidence>
<keyword evidence="5" id="KW-0067">ATP-binding</keyword>
<accession>A0ABT2EIM6</accession>
<dbReference type="GO" id="GO:0016301">
    <property type="term" value="F:kinase activity"/>
    <property type="evidence" value="ECO:0007669"/>
    <property type="project" value="UniProtKB-KW"/>
</dbReference>
<protein>
    <submittedName>
        <fullName evidence="13">Tyrosine-protein kinase Etk/Wzc</fullName>
        <ecNumber evidence="13">2.7.10.-</ecNumber>
    </submittedName>
</protein>
<proteinExistence type="predicted"/>
<feature type="domain" description="CobQ/CobB/MinD/ParA nucleotide binding" evidence="10">
    <location>
        <begin position="543"/>
        <end position="715"/>
    </location>
</feature>
<dbReference type="RefSeq" id="WP_259092321.1">
    <property type="nucleotide sequence ID" value="NZ_CP130454.1"/>
</dbReference>
<evidence type="ECO:0000256" key="9">
    <source>
        <dbReference type="SAM" id="Phobius"/>
    </source>
</evidence>
<organism evidence="13 14">
    <name type="scientific">Candidatus Fervidibacter sacchari</name>
    <dbReference type="NCBI Taxonomy" id="1448929"/>
    <lineage>
        <taxon>Bacteria</taxon>
        <taxon>Candidatus Fervidibacterota</taxon>
        <taxon>Candidatus Fervidibacter</taxon>
    </lineage>
</organism>
<dbReference type="InterPro" id="IPR005702">
    <property type="entry name" value="Wzc-like_C"/>
</dbReference>
<feature type="coiled-coil region" evidence="8">
    <location>
        <begin position="196"/>
        <end position="230"/>
    </location>
</feature>
<evidence type="ECO:0000256" key="6">
    <source>
        <dbReference type="ARBA" id="ARBA00022989"/>
    </source>
</evidence>
<dbReference type="Gene3D" id="3.40.50.300">
    <property type="entry name" value="P-loop containing nucleotide triphosphate hydrolases"/>
    <property type="match status" value="1"/>
</dbReference>
<gene>
    <name evidence="13" type="ORF">M2350_000186</name>
</gene>
<dbReference type="InterPro" id="IPR002586">
    <property type="entry name" value="CobQ/CobB/MinD/ParA_Nub-bd_dom"/>
</dbReference>
<comment type="caution">
    <text evidence="13">The sequence shown here is derived from an EMBL/GenBank/DDBJ whole genome shotgun (WGS) entry which is preliminary data.</text>
</comment>
<evidence type="ECO:0000256" key="7">
    <source>
        <dbReference type="ARBA" id="ARBA00023136"/>
    </source>
</evidence>
<keyword evidence="2" id="KW-1003">Cell membrane</keyword>
<keyword evidence="7 9" id="KW-0472">Membrane</keyword>
<sequence>MAEVVQRAEVPEEDVIDLRQIVRILQRRWKIVVAVPILTVIATLGYLRTAPRIYEAISILRVQPSTQNLALTGLPIPMSRQPQQIDLKTIERLITTRLTAQEAVRILKGRGLKAIERLVYANSTIHDALKTARGRVDERERLEELAAEVLVKAVKTKTVEPDLVEIRVRHPDPELAALGANSIAEAMVQRFTREAQREATQERRYIERSLKTLEEQLRNLEAQIAREKKRLGIVDIPEETKALLTSLRTYELEWHDARAQRDAATAEVERLRQQIEREQPIVSVDVLKEDPVFKQMRDQLAALELERAKLLALFTPEHPEVQQVEERIKTLREALAKQARQLVKEREVAPNPAYQLLYQQLVTAEANRFAAEARLQALSRFLPELRKRLEALPENQRRLGALLRKAQAAEQVYTNLLMRLEEARIREVTKTGDLVIADFAAPPHEPVSPRPLLSLAIALVLGLMLGVMAAFLAEGLNETVTTADEIQERLGIPVLASIPKTRSELTHEYVLDLMASRRSAAEAVRSLRANLKFLSRDKPMKVILITSTAPGEGKTFLATSLAIAWAQSGHKTVLVDFDLRRPQVHECLGLENERGLGNFLVGAATLEEILQKTPLKHLQAITSGPLPPNPAELLDSEQISRLINDLRERAEVVILDTPPILAVSDTALLVPHADGVIAVVVPGQTLKPMLRQLKEQVAIAQGHLIGAVLNKVAPPHGGYYYRYYSRYYGESE</sequence>
<dbReference type="PANTHER" id="PTHR32309:SF13">
    <property type="entry name" value="FERRIC ENTEROBACTIN TRANSPORT PROTEIN FEPE"/>
    <property type="match status" value="1"/>
</dbReference>
<dbReference type="InterPro" id="IPR050445">
    <property type="entry name" value="Bact_polysacc_biosynth/exp"/>
</dbReference>
<keyword evidence="13" id="KW-0808">Transferase</keyword>
<evidence type="ECO:0000256" key="5">
    <source>
        <dbReference type="ARBA" id="ARBA00022840"/>
    </source>
</evidence>